<dbReference type="GO" id="GO:0005634">
    <property type="term" value="C:nucleus"/>
    <property type="evidence" value="ECO:0007669"/>
    <property type="project" value="TreeGrafter"/>
</dbReference>
<sequence length="138" mass="15795">MDEQQRAALASIPNQSNPQDDRKEEEEQMRRDLLATVLDAAARERLSRIALVSPSRSRQIEGILLRMAQTGQLRGRVTEQQLIELLEQAENAQASTTAKKPTIIVSEIIKQVYSPKNFITKYQRRNADEEDDDWNFGL</sequence>
<dbReference type="PANTHER" id="PTHR10840:SF0">
    <property type="entry name" value="PROGRAMMED CELL DEATH PROTEIN 5"/>
    <property type="match status" value="1"/>
</dbReference>
<gene>
    <name evidence="3" type="ORF">Clacol_006483</name>
</gene>
<protein>
    <recommendedName>
        <fullName evidence="5">Programmed cell death protein 5</fullName>
    </recommendedName>
</protein>
<reference evidence="3" key="1">
    <citation type="submission" date="2021-10" db="EMBL/GenBank/DDBJ databases">
        <title>De novo Genome Assembly of Clathrus columnatus (Basidiomycota, Fungi) Using Illumina and Nanopore Sequence Data.</title>
        <authorList>
            <person name="Ogiso-Tanaka E."/>
            <person name="Itagaki H."/>
            <person name="Hosoya T."/>
            <person name="Hosaka K."/>
        </authorList>
    </citation>
    <scope>NUCLEOTIDE SEQUENCE</scope>
    <source>
        <strain evidence="3">MO-923</strain>
    </source>
</reference>
<evidence type="ECO:0008006" key="5">
    <source>
        <dbReference type="Google" id="ProtNLM"/>
    </source>
</evidence>
<dbReference type="EMBL" id="BPWL01000007">
    <property type="protein sequence ID" value="GJJ12242.1"/>
    <property type="molecule type" value="Genomic_DNA"/>
</dbReference>
<comment type="caution">
    <text evidence="3">The sequence shown here is derived from an EMBL/GenBank/DDBJ whole genome shotgun (WGS) entry which is preliminary data.</text>
</comment>
<dbReference type="InterPro" id="IPR036883">
    <property type="entry name" value="PDCD5-like_sf"/>
</dbReference>
<dbReference type="Pfam" id="PF01984">
    <property type="entry name" value="dsDNA_bind"/>
    <property type="match status" value="1"/>
</dbReference>
<dbReference type="SUPFAM" id="SSF46950">
    <property type="entry name" value="Double-stranded DNA-binding domain"/>
    <property type="match status" value="1"/>
</dbReference>
<dbReference type="GO" id="GO:0003677">
    <property type="term" value="F:DNA binding"/>
    <property type="evidence" value="ECO:0007669"/>
    <property type="project" value="InterPro"/>
</dbReference>
<dbReference type="PANTHER" id="PTHR10840">
    <property type="entry name" value="PROGRAMMED CELL DEATH PROTEIN 5"/>
    <property type="match status" value="1"/>
</dbReference>
<feature type="region of interest" description="Disordered" evidence="2">
    <location>
        <begin position="1"/>
        <end position="29"/>
    </location>
</feature>
<dbReference type="Proteomes" id="UP001050691">
    <property type="component" value="Unassembled WGS sequence"/>
</dbReference>
<dbReference type="GO" id="GO:0005829">
    <property type="term" value="C:cytosol"/>
    <property type="evidence" value="ECO:0007669"/>
    <property type="project" value="TreeGrafter"/>
</dbReference>
<evidence type="ECO:0000256" key="2">
    <source>
        <dbReference type="SAM" id="MobiDB-lite"/>
    </source>
</evidence>
<evidence type="ECO:0000313" key="4">
    <source>
        <dbReference type="Proteomes" id="UP001050691"/>
    </source>
</evidence>
<comment type="similarity">
    <text evidence="1">Belongs to the PDCD5 family.</text>
</comment>
<proteinExistence type="inferred from homology"/>
<accession>A0AAV5AC70</accession>
<name>A0AAV5AC70_9AGAM</name>
<dbReference type="InterPro" id="IPR002836">
    <property type="entry name" value="PDCD5-like"/>
</dbReference>
<organism evidence="3 4">
    <name type="scientific">Clathrus columnatus</name>
    <dbReference type="NCBI Taxonomy" id="1419009"/>
    <lineage>
        <taxon>Eukaryota</taxon>
        <taxon>Fungi</taxon>
        <taxon>Dikarya</taxon>
        <taxon>Basidiomycota</taxon>
        <taxon>Agaricomycotina</taxon>
        <taxon>Agaricomycetes</taxon>
        <taxon>Phallomycetidae</taxon>
        <taxon>Phallales</taxon>
        <taxon>Clathraceae</taxon>
        <taxon>Clathrus</taxon>
    </lineage>
</organism>
<dbReference type="AlphaFoldDB" id="A0AAV5AC70"/>
<evidence type="ECO:0000313" key="3">
    <source>
        <dbReference type="EMBL" id="GJJ12242.1"/>
    </source>
</evidence>
<keyword evidence="4" id="KW-1185">Reference proteome</keyword>
<evidence type="ECO:0000256" key="1">
    <source>
        <dbReference type="ARBA" id="ARBA00010490"/>
    </source>
</evidence>
<dbReference type="PIRSF" id="PIRSF015730">
    <property type="entry name" value="TFAR19"/>
    <property type="match status" value="1"/>
</dbReference>
<dbReference type="Gene3D" id="1.10.8.140">
    <property type="entry name" value="PDCD5-like"/>
    <property type="match status" value="1"/>
</dbReference>